<organism evidence="1">
    <name type="scientific">viral metagenome</name>
    <dbReference type="NCBI Taxonomy" id="1070528"/>
    <lineage>
        <taxon>unclassified sequences</taxon>
        <taxon>metagenomes</taxon>
        <taxon>organismal metagenomes</taxon>
    </lineage>
</organism>
<proteinExistence type="predicted"/>
<dbReference type="AlphaFoldDB" id="A0A6C0KE12"/>
<dbReference type="EMBL" id="MN740869">
    <property type="protein sequence ID" value="QHU15889.1"/>
    <property type="molecule type" value="Genomic_DNA"/>
</dbReference>
<reference evidence="1" key="1">
    <citation type="journal article" date="2020" name="Nature">
        <title>Giant virus diversity and host interactions through global metagenomics.</title>
        <authorList>
            <person name="Schulz F."/>
            <person name="Roux S."/>
            <person name="Paez-Espino D."/>
            <person name="Jungbluth S."/>
            <person name="Walsh D.A."/>
            <person name="Denef V.J."/>
            <person name="McMahon K.D."/>
            <person name="Konstantinidis K.T."/>
            <person name="Eloe-Fadrosh E.A."/>
            <person name="Kyrpides N.C."/>
            <person name="Woyke T."/>
        </authorList>
    </citation>
    <scope>NUCLEOTIDE SEQUENCE</scope>
    <source>
        <strain evidence="1">GVMAG-S-3300010158-109</strain>
    </source>
</reference>
<sequence length="494" mass="55167">MNTRYIEIYSAHRNRNQFPLPSSFDIPFSPTKQLANGSQATDPLVNGAIYYTWNGGIVIDTGSLKTGSKDSSPLLEVSNTHPQPSLPNFYVGYHMMVQTALELQTRIITSYNPSNVAVLPDVSFNGVTNSGQSYIIFDMSTVGFVHLPAVDVYENHIIEYDQAYTGYYVMDETLSYGSKIVARQIKYYDQTIRYAYYDSDMPSDWNVTDSYTLRQSLPLEKWTLSTPTVVNTNPDIGQPGLLLITLPLESSAQDNFYTGKYIYFTTNLPYQEYNLFQSTFKPIYGTYYVVSYTGATRQALCYYDMSGNVTNYPTYPSSNPIVNPPGTVVLKGDTINIVSFTNDNYSPLNYSGSVVSQNQTVCYEIALINLTLPNVSLTTGSRIAFYPYVYVEFANTTSPSGASQNIIYSNNPESGKALFIAAVTDVVQPIISTFVKLDGGNMTQTVKFKPNDSIRFSVYLPDGTQFLPVDEDILSPYRPIGTLQINAVFSIRRL</sequence>
<accession>A0A6C0KE12</accession>
<evidence type="ECO:0000313" key="1">
    <source>
        <dbReference type="EMBL" id="QHU15889.1"/>
    </source>
</evidence>
<protein>
    <submittedName>
        <fullName evidence="1">Uncharacterized protein</fullName>
    </submittedName>
</protein>
<name>A0A6C0KE12_9ZZZZ</name>